<keyword evidence="7" id="KW-1185">Reference proteome</keyword>
<dbReference type="InterPro" id="IPR044974">
    <property type="entry name" value="Disease_R_plants"/>
</dbReference>
<accession>A0ABQ7WI87</accession>
<organism evidence="6 7">
    <name type="scientific">Solanum tuberosum</name>
    <name type="common">Potato</name>
    <dbReference type="NCBI Taxonomy" id="4113"/>
    <lineage>
        <taxon>Eukaryota</taxon>
        <taxon>Viridiplantae</taxon>
        <taxon>Streptophyta</taxon>
        <taxon>Embryophyta</taxon>
        <taxon>Tracheophyta</taxon>
        <taxon>Spermatophyta</taxon>
        <taxon>Magnoliopsida</taxon>
        <taxon>eudicotyledons</taxon>
        <taxon>Gunneridae</taxon>
        <taxon>Pentapetalae</taxon>
        <taxon>asterids</taxon>
        <taxon>lamiids</taxon>
        <taxon>Solanales</taxon>
        <taxon>Solanaceae</taxon>
        <taxon>Solanoideae</taxon>
        <taxon>Solaneae</taxon>
        <taxon>Solanum</taxon>
    </lineage>
</organism>
<comment type="caution">
    <text evidence="6">The sequence shown here is derived from an EMBL/GenBank/DDBJ whole genome shotgun (WGS) entry which is preliminary data.</text>
</comment>
<dbReference type="PANTHER" id="PTHR23155:SF1152">
    <property type="entry name" value="AAA+ ATPASE DOMAIN-CONTAINING PROTEIN"/>
    <property type="match status" value="1"/>
</dbReference>
<proteinExistence type="predicted"/>
<sequence>MGVFAEIREIPVWKLIRLWIAEGFIKKVKHKNLEDVAEENLRELVDRSLVLVGKHCSLGKIKTCKMHDLVRDMCLREAQNENFTHFKTRYEHDNLLGNVSCLRRVVVFNSHRQLDYRYPSELPILMPLARSVFFKHPYNSCFPP</sequence>
<evidence type="ECO:0000256" key="2">
    <source>
        <dbReference type="ARBA" id="ARBA00022490"/>
    </source>
</evidence>
<evidence type="ECO:0000259" key="5">
    <source>
        <dbReference type="Pfam" id="PF23559"/>
    </source>
</evidence>
<reference evidence="6 7" key="1">
    <citation type="journal article" date="2021" name="bioRxiv">
        <title>Chromosome-scale and haplotype-resolved genome assembly of a tetraploid potato cultivar.</title>
        <authorList>
            <person name="Sun H."/>
            <person name="Jiao W.-B."/>
            <person name="Krause K."/>
            <person name="Campoy J.A."/>
            <person name="Goel M."/>
            <person name="Folz-Donahue K."/>
            <person name="Kukat C."/>
            <person name="Huettel B."/>
            <person name="Schneeberger K."/>
        </authorList>
    </citation>
    <scope>NUCLEOTIDE SEQUENCE [LARGE SCALE GENOMIC DNA]</scope>
    <source>
        <strain evidence="6">SolTubOtavaFocal</strain>
        <tissue evidence="6">Leaves</tissue>
    </source>
</reference>
<dbReference type="Proteomes" id="UP000826656">
    <property type="component" value="Unassembled WGS sequence"/>
</dbReference>
<keyword evidence="4" id="KW-0067">ATP-binding</keyword>
<feature type="domain" description="Disease resistance protein winged helix" evidence="5">
    <location>
        <begin position="4"/>
        <end position="73"/>
    </location>
</feature>
<keyword evidence="3" id="KW-0547">Nucleotide-binding</keyword>
<dbReference type="Gene3D" id="1.10.10.10">
    <property type="entry name" value="Winged helix-like DNA-binding domain superfamily/Winged helix DNA-binding domain"/>
    <property type="match status" value="1"/>
</dbReference>
<evidence type="ECO:0000256" key="4">
    <source>
        <dbReference type="ARBA" id="ARBA00022840"/>
    </source>
</evidence>
<gene>
    <name evidence="6" type="ORF">KY290_000029</name>
</gene>
<keyword evidence="2" id="KW-0963">Cytoplasm</keyword>
<evidence type="ECO:0000256" key="1">
    <source>
        <dbReference type="ARBA" id="ARBA00004496"/>
    </source>
</evidence>
<dbReference type="InterPro" id="IPR058922">
    <property type="entry name" value="WHD_DRP"/>
</dbReference>
<evidence type="ECO:0000313" key="7">
    <source>
        <dbReference type="Proteomes" id="UP000826656"/>
    </source>
</evidence>
<protein>
    <recommendedName>
        <fullName evidence="5">Disease resistance protein winged helix domain-containing protein</fullName>
    </recommendedName>
</protein>
<comment type="subcellular location">
    <subcellularLocation>
        <location evidence="1">Cytoplasm</location>
    </subcellularLocation>
</comment>
<dbReference type="InterPro" id="IPR036388">
    <property type="entry name" value="WH-like_DNA-bd_sf"/>
</dbReference>
<evidence type="ECO:0000313" key="6">
    <source>
        <dbReference type="EMBL" id="KAH0780431.1"/>
    </source>
</evidence>
<name>A0ABQ7WI87_SOLTU</name>
<dbReference type="EMBL" id="JAIVGD010000001">
    <property type="protein sequence ID" value="KAH0780431.1"/>
    <property type="molecule type" value="Genomic_DNA"/>
</dbReference>
<dbReference type="PANTHER" id="PTHR23155">
    <property type="entry name" value="DISEASE RESISTANCE PROTEIN RP"/>
    <property type="match status" value="1"/>
</dbReference>
<evidence type="ECO:0000256" key="3">
    <source>
        <dbReference type="ARBA" id="ARBA00022741"/>
    </source>
</evidence>
<dbReference type="Pfam" id="PF23559">
    <property type="entry name" value="WHD_DRP"/>
    <property type="match status" value="1"/>
</dbReference>